<keyword evidence="1" id="KW-0812">Transmembrane</keyword>
<comment type="caution">
    <text evidence="3">The sequence shown here is derived from an EMBL/GenBank/DDBJ whole genome shotgun (WGS) entry which is preliminary data.</text>
</comment>
<dbReference type="PANTHER" id="PTHR35465">
    <property type="entry name" value="CAVEOLIN-1 PROTEIN"/>
    <property type="match status" value="1"/>
</dbReference>
<dbReference type="AlphaFoldDB" id="A0AAN8V976"/>
<feature type="signal peptide" evidence="2">
    <location>
        <begin position="1"/>
        <end position="21"/>
    </location>
</feature>
<feature type="transmembrane region" description="Helical" evidence="1">
    <location>
        <begin position="160"/>
        <end position="181"/>
    </location>
</feature>
<name>A0AAN8V976_9MAGN</name>
<keyword evidence="2" id="KW-0732">Signal</keyword>
<proteinExistence type="predicted"/>
<dbReference type="PANTHER" id="PTHR35465:SF1">
    <property type="entry name" value="PHOSPHATIDYLINOSITOL-GLYCAN BIOSYNTHESIS CLASS X PROTEIN"/>
    <property type="match status" value="1"/>
</dbReference>
<sequence length="226" mass="25882">MRWKPAWNLILWIFFSVSVTANSLELHRSEIRVLNVGKELQKETLPLQSGSCYYQLKGLKPSTSYEVKISYPASIPASFSIQLKRGNLDSGLRMNRRLLNTEKLIFRAHDNGSYGNVDSWYVLVTVEPEGVVAIPNVKERQFVTYNIVCDELLFGIPHKAWLVAIAILLCLMLAFFIPSFLPSWLLRANRTLENLGLLQDLGIVNRETWLGLYSELKNISIWNYSC</sequence>
<protein>
    <submittedName>
        <fullName evidence="3">Uncharacterized protein</fullName>
    </submittedName>
</protein>
<keyword evidence="4" id="KW-1185">Reference proteome</keyword>
<accession>A0AAN8V976</accession>
<organism evidence="3 4">
    <name type="scientific">Dillenia turbinata</name>
    <dbReference type="NCBI Taxonomy" id="194707"/>
    <lineage>
        <taxon>Eukaryota</taxon>
        <taxon>Viridiplantae</taxon>
        <taxon>Streptophyta</taxon>
        <taxon>Embryophyta</taxon>
        <taxon>Tracheophyta</taxon>
        <taxon>Spermatophyta</taxon>
        <taxon>Magnoliopsida</taxon>
        <taxon>eudicotyledons</taxon>
        <taxon>Gunneridae</taxon>
        <taxon>Pentapetalae</taxon>
        <taxon>Dilleniales</taxon>
        <taxon>Dilleniaceae</taxon>
        <taxon>Dillenia</taxon>
    </lineage>
</organism>
<gene>
    <name evidence="3" type="ORF">RJ641_005910</name>
</gene>
<reference evidence="3 4" key="1">
    <citation type="submission" date="2023-12" db="EMBL/GenBank/DDBJ databases">
        <title>A high-quality genome assembly for Dillenia turbinata (Dilleniales).</title>
        <authorList>
            <person name="Chanderbali A."/>
        </authorList>
    </citation>
    <scope>NUCLEOTIDE SEQUENCE [LARGE SCALE GENOMIC DNA]</scope>
    <source>
        <strain evidence="3">LSX21</strain>
        <tissue evidence="3">Leaf</tissue>
    </source>
</reference>
<evidence type="ECO:0000256" key="1">
    <source>
        <dbReference type="SAM" id="Phobius"/>
    </source>
</evidence>
<dbReference type="Proteomes" id="UP001370490">
    <property type="component" value="Unassembled WGS sequence"/>
</dbReference>
<dbReference type="EMBL" id="JBAMMX010000014">
    <property type="protein sequence ID" value="KAK6927319.1"/>
    <property type="molecule type" value="Genomic_DNA"/>
</dbReference>
<evidence type="ECO:0000256" key="2">
    <source>
        <dbReference type="SAM" id="SignalP"/>
    </source>
</evidence>
<evidence type="ECO:0000313" key="4">
    <source>
        <dbReference type="Proteomes" id="UP001370490"/>
    </source>
</evidence>
<feature type="chain" id="PRO_5042842375" evidence="2">
    <location>
        <begin position="22"/>
        <end position="226"/>
    </location>
</feature>
<keyword evidence="1" id="KW-1133">Transmembrane helix</keyword>
<keyword evidence="1" id="KW-0472">Membrane</keyword>
<evidence type="ECO:0000313" key="3">
    <source>
        <dbReference type="EMBL" id="KAK6927319.1"/>
    </source>
</evidence>